<protein>
    <recommendedName>
        <fullName evidence="3">Peroxiredoxin C-terminal domain-containing protein</fullName>
    </recommendedName>
</protein>
<dbReference type="STRING" id="569365.A0A0D2CKB1"/>
<dbReference type="OrthoDB" id="2996783at2759"/>
<dbReference type="SUPFAM" id="SSF52833">
    <property type="entry name" value="Thioredoxin-like"/>
    <property type="match status" value="1"/>
</dbReference>
<dbReference type="EMBL" id="KN847045">
    <property type="protein sequence ID" value="KIW23969.1"/>
    <property type="molecule type" value="Genomic_DNA"/>
</dbReference>
<gene>
    <name evidence="1" type="ORF">PV07_09711</name>
</gene>
<dbReference type="AlphaFoldDB" id="A0A0D2CKB1"/>
<reference evidence="1 2" key="1">
    <citation type="submission" date="2015-01" db="EMBL/GenBank/DDBJ databases">
        <title>The Genome Sequence of Cladophialophora immunda CBS83496.</title>
        <authorList>
            <consortium name="The Broad Institute Genomics Platform"/>
            <person name="Cuomo C."/>
            <person name="de Hoog S."/>
            <person name="Gorbushina A."/>
            <person name="Stielow B."/>
            <person name="Teixiera M."/>
            <person name="Abouelleil A."/>
            <person name="Chapman S.B."/>
            <person name="Priest M."/>
            <person name="Young S.K."/>
            <person name="Wortman J."/>
            <person name="Nusbaum C."/>
            <person name="Birren B."/>
        </authorList>
    </citation>
    <scope>NUCLEOTIDE SEQUENCE [LARGE SCALE GENOMIC DNA]</scope>
    <source>
        <strain evidence="1 2">CBS 83496</strain>
    </source>
</reference>
<dbReference type="GeneID" id="27348905"/>
<accession>A0A0D2CKB1</accession>
<evidence type="ECO:0000313" key="2">
    <source>
        <dbReference type="Proteomes" id="UP000054466"/>
    </source>
</evidence>
<evidence type="ECO:0008006" key="3">
    <source>
        <dbReference type="Google" id="ProtNLM"/>
    </source>
</evidence>
<keyword evidence="2" id="KW-1185">Reference proteome</keyword>
<dbReference type="Gene3D" id="3.40.30.10">
    <property type="entry name" value="Glutaredoxin"/>
    <property type="match status" value="1"/>
</dbReference>
<organism evidence="1 2">
    <name type="scientific">Cladophialophora immunda</name>
    <dbReference type="NCBI Taxonomy" id="569365"/>
    <lineage>
        <taxon>Eukaryota</taxon>
        <taxon>Fungi</taxon>
        <taxon>Dikarya</taxon>
        <taxon>Ascomycota</taxon>
        <taxon>Pezizomycotina</taxon>
        <taxon>Eurotiomycetes</taxon>
        <taxon>Chaetothyriomycetidae</taxon>
        <taxon>Chaetothyriales</taxon>
        <taxon>Herpotrichiellaceae</taxon>
        <taxon>Cladophialophora</taxon>
    </lineage>
</organism>
<name>A0A0D2CKB1_9EURO</name>
<sequence>MVDQQDLDNIDEKDIAYTIRSVFNIDPANKIRLIMVYPVSTGRNTAEVLRVIDALQLGGERGVTDPINWEMRQDVIVPPSFSTGDAKEKFVDVKVAHIRGSRRAI</sequence>
<dbReference type="HOGENOM" id="CLU_042529_4_3_1"/>
<proteinExistence type="predicted"/>
<dbReference type="InterPro" id="IPR036249">
    <property type="entry name" value="Thioredoxin-like_sf"/>
</dbReference>
<dbReference type="VEuPathDB" id="FungiDB:PV07_09711"/>
<dbReference type="Proteomes" id="UP000054466">
    <property type="component" value="Unassembled WGS sequence"/>
</dbReference>
<evidence type="ECO:0000313" key="1">
    <source>
        <dbReference type="EMBL" id="KIW23969.1"/>
    </source>
</evidence>
<dbReference type="RefSeq" id="XP_016244185.1">
    <property type="nucleotide sequence ID" value="XM_016396994.1"/>
</dbReference>